<reference evidence="9 10" key="1">
    <citation type="submission" date="2020-08" db="EMBL/GenBank/DDBJ databases">
        <title>Genomic Encyclopedia of Type Strains, Phase IV (KMG-IV): sequencing the most valuable type-strain genomes for metagenomic binning, comparative biology and taxonomic classification.</title>
        <authorList>
            <person name="Goeker M."/>
        </authorList>
    </citation>
    <scope>NUCLEOTIDE SEQUENCE [LARGE SCALE GENOMIC DNA]</scope>
    <source>
        <strain evidence="9 10">DSM 105137</strain>
    </source>
</reference>
<evidence type="ECO:0000256" key="3">
    <source>
        <dbReference type="ARBA" id="ARBA00022692"/>
    </source>
</evidence>
<feature type="chain" id="PRO_5032886523" evidence="7">
    <location>
        <begin position="24"/>
        <end position="651"/>
    </location>
</feature>
<feature type="transmembrane region" description="Helical" evidence="6">
    <location>
        <begin position="165"/>
        <end position="186"/>
    </location>
</feature>
<keyword evidence="2" id="KW-1003">Cell membrane</keyword>
<feature type="transmembrane region" description="Helical" evidence="6">
    <location>
        <begin position="425"/>
        <end position="444"/>
    </location>
</feature>
<feature type="signal peptide" evidence="7">
    <location>
        <begin position="1"/>
        <end position="23"/>
    </location>
</feature>
<dbReference type="EMBL" id="JACIFF010000009">
    <property type="protein sequence ID" value="MBB4080696.1"/>
    <property type="molecule type" value="Genomic_DNA"/>
</dbReference>
<dbReference type="GO" id="GO:0005886">
    <property type="term" value="C:plasma membrane"/>
    <property type="evidence" value="ECO:0007669"/>
    <property type="project" value="UniProtKB-SubCell"/>
</dbReference>
<dbReference type="AlphaFoldDB" id="A0A840EIH5"/>
<comment type="caution">
    <text evidence="9">The sequence shown here is derived from an EMBL/GenBank/DDBJ whole genome shotgun (WGS) entry which is preliminary data.</text>
</comment>
<keyword evidence="5 6" id="KW-0472">Membrane</keyword>
<dbReference type="InterPro" id="IPR018461">
    <property type="entry name" value="Na/H_Antiport_NhaC-like_C"/>
</dbReference>
<dbReference type="PANTHER" id="PTHR43478">
    <property type="entry name" value="NA+/H+ ANTIPORTER-RELATED"/>
    <property type="match status" value="1"/>
</dbReference>
<keyword evidence="3 6" id="KW-0812">Transmembrane</keyword>
<keyword evidence="4 6" id="KW-1133">Transmembrane helix</keyword>
<name>A0A840EIH5_9BACT</name>
<dbReference type="PANTHER" id="PTHR43478:SF1">
    <property type="entry name" value="NA+_H+ ANTIPORTER NHAC-LIKE C-TERMINAL DOMAIN-CONTAINING PROTEIN"/>
    <property type="match status" value="1"/>
</dbReference>
<keyword evidence="10" id="KW-1185">Reference proteome</keyword>
<evidence type="ECO:0000256" key="5">
    <source>
        <dbReference type="ARBA" id="ARBA00023136"/>
    </source>
</evidence>
<evidence type="ECO:0000256" key="2">
    <source>
        <dbReference type="ARBA" id="ARBA00022475"/>
    </source>
</evidence>
<dbReference type="Pfam" id="PF03553">
    <property type="entry name" value="Na_H_antiporter"/>
    <property type="match status" value="1"/>
</dbReference>
<dbReference type="Proteomes" id="UP000576209">
    <property type="component" value="Unassembled WGS sequence"/>
</dbReference>
<evidence type="ECO:0000313" key="9">
    <source>
        <dbReference type="EMBL" id="MBB4080696.1"/>
    </source>
</evidence>
<gene>
    <name evidence="9" type="ORF">GGR28_003331</name>
</gene>
<feature type="transmembrane region" description="Helical" evidence="6">
    <location>
        <begin position="502"/>
        <end position="520"/>
    </location>
</feature>
<dbReference type="RefSeq" id="WP_183496922.1">
    <property type="nucleotide sequence ID" value="NZ_JACIFF010000009.1"/>
</dbReference>
<sequence>MPQPLLTLFVCLLCSLGSPQLHAQLENVSANDQGIVIRGGDAGARFTVNGEVVEATPIDDGVLLAVEPGIQLIKSGKQTELYHLSKDMGEGRLRHIPLWLSIFPPLIAIGLALIFKEVIISLFAGIWVGAFIAGGLRFEFFLGVIKSLLATIDTYIINALNDSGHLSVIVFSLMIGGMVAIISRNGGMAGVVHRMSKYATNPRRGQFVTWLLGVAIFFDDYANTLIVGNTMRSVTDRFRISREKLAYIVDSTAAPVASVAFITTWIGAELGYIGDGIDQVEHFAGTTPYAIFIESLKYSYYPILTLVFILYLIYQRRDYGPMFTAETRARTTGMVKRVSTEEAAVSEQEDLDPVPGAPLRARNAAIPVLTVVVMTIIGLLDTGLTSLSASLDTPMNTNDWGTVWSALDGGFFAKLGLTIGAADSYTALLWASMSGVVVALVLTVSQRIMNVEQTIGSLTAGFKAMFSAVMILTLAWALALTTEELHTATFLIELLGEALNPYFLQPVIFVLAAVVSFSTGSSWSTMAILYPIAIPLTWTVAMLAGWDEPDAAGLLYNVISTVLAASVLGDHCSPISDTTILSSLASDCNHIDHVRTQLPYALTVGTVALLCGFLSTLLGGGWTVCLSLMAAGLIVLYFVVKIFGKKMEMDL</sequence>
<protein>
    <submittedName>
        <fullName evidence="9">Na+/H+ antiporter NhaC</fullName>
    </submittedName>
</protein>
<feature type="transmembrane region" description="Helical" evidence="6">
    <location>
        <begin position="464"/>
        <end position="482"/>
    </location>
</feature>
<evidence type="ECO:0000313" key="10">
    <source>
        <dbReference type="Proteomes" id="UP000576209"/>
    </source>
</evidence>
<evidence type="ECO:0000259" key="8">
    <source>
        <dbReference type="Pfam" id="PF03553"/>
    </source>
</evidence>
<evidence type="ECO:0000256" key="6">
    <source>
        <dbReference type="SAM" id="Phobius"/>
    </source>
</evidence>
<accession>A0A840EIH5</accession>
<proteinExistence type="predicted"/>
<feature type="transmembrane region" description="Helical" evidence="6">
    <location>
        <begin position="368"/>
        <end position="391"/>
    </location>
</feature>
<organism evidence="9 10">
    <name type="scientific">Neolewinella aquimaris</name>
    <dbReference type="NCBI Taxonomy" id="1835722"/>
    <lineage>
        <taxon>Bacteria</taxon>
        <taxon>Pseudomonadati</taxon>
        <taxon>Bacteroidota</taxon>
        <taxon>Saprospiria</taxon>
        <taxon>Saprospirales</taxon>
        <taxon>Lewinellaceae</taxon>
        <taxon>Neolewinella</taxon>
    </lineage>
</organism>
<evidence type="ECO:0000256" key="1">
    <source>
        <dbReference type="ARBA" id="ARBA00004651"/>
    </source>
</evidence>
<feature type="transmembrane region" description="Helical" evidence="6">
    <location>
        <begin position="96"/>
        <end position="115"/>
    </location>
</feature>
<evidence type="ECO:0000256" key="4">
    <source>
        <dbReference type="ARBA" id="ARBA00022989"/>
    </source>
</evidence>
<feature type="transmembrane region" description="Helical" evidence="6">
    <location>
        <begin position="298"/>
        <end position="314"/>
    </location>
</feature>
<feature type="transmembrane region" description="Helical" evidence="6">
    <location>
        <begin position="122"/>
        <end position="145"/>
    </location>
</feature>
<comment type="subcellular location">
    <subcellularLocation>
        <location evidence="1">Cell membrane</location>
        <topology evidence="1">Multi-pass membrane protein</topology>
    </subcellularLocation>
</comment>
<evidence type="ECO:0000256" key="7">
    <source>
        <dbReference type="SAM" id="SignalP"/>
    </source>
</evidence>
<keyword evidence="7" id="KW-0732">Signal</keyword>
<feature type="domain" description="Na+/H+ antiporter NhaC-like C-terminal" evidence="8">
    <location>
        <begin position="263"/>
        <end position="609"/>
    </location>
</feature>
<feature type="transmembrane region" description="Helical" evidence="6">
    <location>
        <begin position="527"/>
        <end position="546"/>
    </location>
</feature>
<feature type="transmembrane region" description="Helical" evidence="6">
    <location>
        <begin position="621"/>
        <end position="640"/>
    </location>
</feature>